<evidence type="ECO:0000256" key="5">
    <source>
        <dbReference type="ARBA" id="ARBA00023136"/>
    </source>
</evidence>
<comment type="subcellular location">
    <subcellularLocation>
        <location evidence="1">Membrane</location>
        <topology evidence="1">Single-pass membrane protein</topology>
    </subcellularLocation>
</comment>
<dbReference type="CDD" id="cd16429">
    <property type="entry name" value="VirB10"/>
    <property type="match status" value="1"/>
</dbReference>
<comment type="caution">
    <text evidence="8">The sequence shown here is derived from an EMBL/GenBank/DDBJ whole genome shotgun (WGS) entry which is preliminary data.</text>
</comment>
<keyword evidence="9" id="KW-1185">Reference proteome</keyword>
<evidence type="ECO:0000256" key="4">
    <source>
        <dbReference type="ARBA" id="ARBA00022989"/>
    </source>
</evidence>
<proteinExistence type="inferred from homology"/>
<reference evidence="8" key="1">
    <citation type="submission" date="2022-09" db="EMBL/GenBank/DDBJ databases">
        <title>Novosphingobium sp. Nov., a polycyclic aromatic hydrocarbon-degrading bacterium isolated form mangrove sediments in HongKong.</title>
        <authorList>
            <person name="Hu Z."/>
        </authorList>
    </citation>
    <scope>NUCLEOTIDE SEQUENCE</scope>
    <source>
        <strain evidence="8">HK4-1</strain>
    </source>
</reference>
<dbReference type="Gene3D" id="2.40.128.260">
    <property type="entry name" value="Type IV secretion system, VirB10/TraB/TrbI"/>
    <property type="match status" value="1"/>
</dbReference>
<evidence type="ECO:0000313" key="9">
    <source>
        <dbReference type="Proteomes" id="UP001165583"/>
    </source>
</evidence>
<feature type="region of interest" description="Disordered" evidence="6">
    <location>
        <begin position="91"/>
        <end position="176"/>
    </location>
</feature>
<name>A0ABT2IAK3_9SPHN</name>
<feature type="transmembrane region" description="Helical" evidence="7">
    <location>
        <begin position="29"/>
        <end position="47"/>
    </location>
</feature>
<evidence type="ECO:0000256" key="3">
    <source>
        <dbReference type="ARBA" id="ARBA00022692"/>
    </source>
</evidence>
<evidence type="ECO:0000256" key="6">
    <source>
        <dbReference type="SAM" id="MobiDB-lite"/>
    </source>
</evidence>
<gene>
    <name evidence="8" type="ORF">NZK81_20095</name>
</gene>
<accession>A0ABT2IAK3</accession>
<dbReference type="Proteomes" id="UP001165583">
    <property type="component" value="Unassembled WGS sequence"/>
</dbReference>
<evidence type="ECO:0000256" key="1">
    <source>
        <dbReference type="ARBA" id="ARBA00004167"/>
    </source>
</evidence>
<organism evidence="8 9">
    <name type="scientific">Novosphingobium mangrovi</name>
    <name type="common">ex Huang et al. 2023</name>
    <dbReference type="NCBI Taxonomy" id="2976432"/>
    <lineage>
        <taxon>Bacteria</taxon>
        <taxon>Pseudomonadati</taxon>
        <taxon>Pseudomonadota</taxon>
        <taxon>Alphaproteobacteria</taxon>
        <taxon>Sphingomonadales</taxon>
        <taxon>Sphingomonadaceae</taxon>
        <taxon>Novosphingobium</taxon>
    </lineage>
</organism>
<evidence type="ECO:0000256" key="7">
    <source>
        <dbReference type="SAM" id="Phobius"/>
    </source>
</evidence>
<keyword evidence="3 7" id="KW-0812">Transmembrane</keyword>
<evidence type="ECO:0000313" key="8">
    <source>
        <dbReference type="EMBL" id="MCT2401857.1"/>
    </source>
</evidence>
<dbReference type="RefSeq" id="WP_260047832.1">
    <property type="nucleotide sequence ID" value="NZ_JANZXA010000022.1"/>
</dbReference>
<dbReference type="InterPro" id="IPR005498">
    <property type="entry name" value="T4SS_VirB10/TraB/TrbI"/>
</dbReference>
<evidence type="ECO:0000256" key="2">
    <source>
        <dbReference type="ARBA" id="ARBA00010265"/>
    </source>
</evidence>
<keyword evidence="5 7" id="KW-0472">Membrane</keyword>
<sequence>MADPVPEPLPDPGDVRPLVTRATSGNRSVWIFAAILLAVGGGVFYGLQMRRLTMEQPSLLTPQVDAGAMIASPPELAIPAVPDYLVAGRQRPEERRVEQNAADQAPVRIPKPASYYEPPAVPPPVPQAYQPPAVPPGPGYAYQAPQLPHTGPGDASASRTSDGRVEARTFKNPGTTVPQGSVIQAVMETALDSTRPGFARAIVSRDVESFDGTRVLIPKGSRLFGDYQADVSLGQKRALIQWKRLTRPDGTIIDLDSPSADPLGRAGVKGKVNTHFFQRFGGAILQSILDVGVQTAARKAAGNTVIVGLPGATTQATTIQNPSDIKPTLKIAQGASVSVFVARDLDFTAVER</sequence>
<dbReference type="EMBL" id="JANZXA010000022">
    <property type="protein sequence ID" value="MCT2401857.1"/>
    <property type="molecule type" value="Genomic_DNA"/>
</dbReference>
<protein>
    <submittedName>
        <fullName evidence="8">Conjugal transfer protein TrbI</fullName>
    </submittedName>
</protein>
<dbReference type="Pfam" id="PF03743">
    <property type="entry name" value="TrbI"/>
    <property type="match status" value="1"/>
</dbReference>
<keyword evidence="4 7" id="KW-1133">Transmembrane helix</keyword>
<dbReference type="InterPro" id="IPR042217">
    <property type="entry name" value="T4SS_VirB10/TrbI"/>
</dbReference>
<comment type="similarity">
    <text evidence="2">Belongs to the TrbI/VirB10 family.</text>
</comment>